<evidence type="ECO:0000256" key="2">
    <source>
        <dbReference type="ARBA" id="ARBA00022723"/>
    </source>
</evidence>
<proteinExistence type="inferred from homology"/>
<evidence type="ECO:0000259" key="8">
    <source>
        <dbReference type="Pfam" id="PF00749"/>
    </source>
</evidence>
<dbReference type="Gene3D" id="3.40.50.620">
    <property type="entry name" value="HUPs"/>
    <property type="match status" value="1"/>
</dbReference>
<dbReference type="RefSeq" id="WP_132318513.1">
    <property type="nucleotide sequence ID" value="NZ_FWZT01000007.1"/>
</dbReference>
<dbReference type="PANTHER" id="PTHR43311">
    <property type="entry name" value="GLUTAMATE--TRNA LIGASE"/>
    <property type="match status" value="1"/>
</dbReference>
<dbReference type="InterPro" id="IPR014729">
    <property type="entry name" value="Rossmann-like_a/b/a_fold"/>
</dbReference>
<dbReference type="InterPro" id="IPR049940">
    <property type="entry name" value="GluQ/Sye"/>
</dbReference>
<dbReference type="PANTHER" id="PTHR43311:SF1">
    <property type="entry name" value="GLUTAMYL-Q TRNA(ASP) SYNTHETASE"/>
    <property type="match status" value="1"/>
</dbReference>
<dbReference type="AlphaFoldDB" id="A0A1Y6BVY9"/>
<evidence type="ECO:0000256" key="6">
    <source>
        <dbReference type="ARBA" id="ARBA00023146"/>
    </source>
</evidence>
<evidence type="ECO:0000256" key="7">
    <source>
        <dbReference type="RuleBase" id="RU363037"/>
    </source>
</evidence>
<dbReference type="EMBL" id="FWZT01000007">
    <property type="protein sequence ID" value="SMF21114.1"/>
    <property type="molecule type" value="Genomic_DNA"/>
</dbReference>
<keyword evidence="2" id="KW-0479">Metal-binding</keyword>
<dbReference type="GO" id="GO:0005524">
    <property type="term" value="F:ATP binding"/>
    <property type="evidence" value="ECO:0007669"/>
    <property type="project" value="UniProtKB-KW"/>
</dbReference>
<dbReference type="OrthoDB" id="5288516at2"/>
<evidence type="ECO:0000256" key="5">
    <source>
        <dbReference type="ARBA" id="ARBA00022840"/>
    </source>
</evidence>
<keyword evidence="1 7" id="KW-0436">Ligase</keyword>
<dbReference type="Pfam" id="PF00749">
    <property type="entry name" value="tRNA-synt_1c"/>
    <property type="match status" value="1"/>
</dbReference>
<evidence type="ECO:0000256" key="3">
    <source>
        <dbReference type="ARBA" id="ARBA00022741"/>
    </source>
</evidence>
<keyword evidence="7" id="KW-0648">Protein biosynthesis</keyword>
<dbReference type="GO" id="GO:0005829">
    <property type="term" value="C:cytosol"/>
    <property type="evidence" value="ECO:0007669"/>
    <property type="project" value="TreeGrafter"/>
</dbReference>
<dbReference type="InterPro" id="IPR020058">
    <property type="entry name" value="Glu/Gln-tRNA-synth_Ib_cat-dom"/>
</dbReference>
<keyword evidence="4" id="KW-0862">Zinc</keyword>
<reference evidence="10" key="1">
    <citation type="submission" date="2017-04" db="EMBL/GenBank/DDBJ databases">
        <authorList>
            <person name="Varghese N."/>
            <person name="Submissions S."/>
        </authorList>
    </citation>
    <scope>NUCLEOTIDE SEQUENCE [LARGE SCALE GENOMIC DNA]</scope>
    <source>
        <strain evidence="10">RKEM611</strain>
    </source>
</reference>
<dbReference type="InterPro" id="IPR001412">
    <property type="entry name" value="aa-tRNA-synth_I_CS"/>
</dbReference>
<keyword evidence="5 7" id="KW-0067">ATP-binding</keyword>
<dbReference type="STRING" id="1513793.SAMN06296036_10783"/>
<feature type="domain" description="Glutamyl/glutaminyl-tRNA synthetase class Ib catalytic" evidence="8">
    <location>
        <begin position="19"/>
        <end position="276"/>
    </location>
</feature>
<keyword evidence="10" id="KW-1185">Reference proteome</keyword>
<protein>
    <submittedName>
        <fullName evidence="9">Glutamyl-tRNA synthetase/glutamyl-Q tRNA(Asp) synthetase</fullName>
    </submittedName>
</protein>
<evidence type="ECO:0000256" key="1">
    <source>
        <dbReference type="ARBA" id="ARBA00022598"/>
    </source>
</evidence>
<evidence type="ECO:0000313" key="9">
    <source>
        <dbReference type="EMBL" id="SMF21114.1"/>
    </source>
</evidence>
<dbReference type="PRINTS" id="PR00987">
    <property type="entry name" value="TRNASYNTHGLU"/>
</dbReference>
<gene>
    <name evidence="9" type="ORF">SAMN06296036_10783</name>
</gene>
<evidence type="ECO:0000313" key="10">
    <source>
        <dbReference type="Proteomes" id="UP000192907"/>
    </source>
</evidence>
<keyword evidence="6 7" id="KW-0030">Aminoacyl-tRNA synthetase</keyword>
<keyword evidence="3 7" id="KW-0547">Nucleotide-binding</keyword>
<accession>A0A1Y6BVY9</accession>
<dbReference type="Proteomes" id="UP000192907">
    <property type="component" value="Unassembled WGS sequence"/>
</dbReference>
<organism evidence="9 10">
    <name type="scientific">Pseudobacteriovorax antillogorgiicola</name>
    <dbReference type="NCBI Taxonomy" id="1513793"/>
    <lineage>
        <taxon>Bacteria</taxon>
        <taxon>Pseudomonadati</taxon>
        <taxon>Bdellovibrionota</taxon>
        <taxon>Oligoflexia</taxon>
        <taxon>Oligoflexales</taxon>
        <taxon>Pseudobacteriovoracaceae</taxon>
        <taxon>Pseudobacteriovorax</taxon>
    </lineage>
</organism>
<dbReference type="InterPro" id="IPR000924">
    <property type="entry name" value="Glu/Gln-tRNA-synth"/>
</dbReference>
<evidence type="ECO:0000256" key="4">
    <source>
        <dbReference type="ARBA" id="ARBA00022833"/>
    </source>
</evidence>
<dbReference type="GO" id="GO:0006424">
    <property type="term" value="P:glutamyl-tRNA aminoacylation"/>
    <property type="evidence" value="ECO:0007669"/>
    <property type="project" value="TreeGrafter"/>
</dbReference>
<sequence length="302" mass="34016">MSQLDTIRRRIHALKGSQVTRFAPSPTGYLHLGHVLSAAYVWGVASAIRAKVLVRIEDHDQGRARPDYIKAIADDLSWLGFLDLPVTSPQEIKLQSRDSFSLFAETAERLRPSIYRCVCSRRQIQDAQGEDRDELRYPNTCRDAAIAWSEPGSLRLKIPNYGISFDDLCLGPQTQCPQEQCGDVMIRDRHDYWSYQFAVVVDDCHDGVNLIIRGQDLTHTTARQIMIADMIGSNRRVHYLHHPLVYDDNGKKLSKRDQASSIGELRDQGWSPEDVIGQACFAAGMIPKVQPVSACDLGDFFS</sequence>
<dbReference type="PROSITE" id="PS00178">
    <property type="entry name" value="AA_TRNA_LIGASE_I"/>
    <property type="match status" value="1"/>
</dbReference>
<dbReference type="SUPFAM" id="SSF52374">
    <property type="entry name" value="Nucleotidylyl transferase"/>
    <property type="match status" value="1"/>
</dbReference>
<dbReference type="GO" id="GO:0004818">
    <property type="term" value="F:glutamate-tRNA ligase activity"/>
    <property type="evidence" value="ECO:0007669"/>
    <property type="project" value="TreeGrafter"/>
</dbReference>
<name>A0A1Y6BVY9_9BACT</name>
<comment type="similarity">
    <text evidence="7">Belongs to the class-I aminoacyl-tRNA synthetase family.</text>
</comment>